<comment type="caution">
    <text evidence="5">The sequence shown here is derived from an EMBL/GenBank/DDBJ whole genome shotgun (WGS) entry which is preliminary data.</text>
</comment>
<geneLocation type="apicoplast" evidence="5"/>
<dbReference type="GO" id="GO:0019843">
    <property type="term" value="F:rRNA binding"/>
    <property type="evidence" value="ECO:0007669"/>
    <property type="project" value="InterPro"/>
</dbReference>
<comment type="similarity">
    <text evidence="1 4">Belongs to the universal ribosomal protein uL16 family.</text>
</comment>
<evidence type="ECO:0008006" key="7">
    <source>
        <dbReference type="Google" id="ProtNLM"/>
    </source>
</evidence>
<dbReference type="Proteomes" id="UP001497744">
    <property type="component" value="Unassembled WGS sequence"/>
</dbReference>
<keyword evidence="2 4" id="KW-0689">Ribosomal protein</keyword>
<evidence type="ECO:0000256" key="1">
    <source>
        <dbReference type="ARBA" id="ARBA00008931"/>
    </source>
</evidence>
<evidence type="ECO:0000256" key="4">
    <source>
        <dbReference type="RuleBase" id="RU004413"/>
    </source>
</evidence>
<evidence type="ECO:0000313" key="5">
    <source>
        <dbReference type="EMBL" id="GIX66439.1"/>
    </source>
</evidence>
<dbReference type="PROSITE" id="PS00701">
    <property type="entry name" value="RIBOSOMAL_L16_2"/>
    <property type="match status" value="1"/>
</dbReference>
<keyword evidence="3 4" id="KW-0687">Ribonucleoprotein</keyword>
<dbReference type="PANTHER" id="PTHR12220">
    <property type="entry name" value="50S/60S RIBOSOMAL PROTEIN L16"/>
    <property type="match status" value="1"/>
</dbReference>
<dbReference type="SUPFAM" id="SSF54686">
    <property type="entry name" value="Ribosomal protein L16p/L10e"/>
    <property type="match status" value="1"/>
</dbReference>
<keyword evidence="5" id="KW-0934">Plastid</keyword>
<dbReference type="InterPro" id="IPR016180">
    <property type="entry name" value="Ribosomal_uL16_dom"/>
</dbReference>
<evidence type="ECO:0000256" key="2">
    <source>
        <dbReference type="ARBA" id="ARBA00022980"/>
    </source>
</evidence>
<gene>
    <name evidence="5" type="ORF">BcabD6B2_58760</name>
</gene>
<dbReference type="InterPro" id="IPR047873">
    <property type="entry name" value="Ribosomal_uL16"/>
</dbReference>
<accession>A0AAV4M335</accession>
<dbReference type="NCBIfam" id="TIGR01164">
    <property type="entry name" value="rplP_bact"/>
    <property type="match status" value="1"/>
</dbReference>
<dbReference type="GO" id="GO:1990904">
    <property type="term" value="C:ribonucleoprotein complex"/>
    <property type="evidence" value="ECO:0007669"/>
    <property type="project" value="UniProtKB-KW"/>
</dbReference>
<keyword evidence="5" id="KW-0933">Apicoplast</keyword>
<dbReference type="EMBL" id="BPLF01000008">
    <property type="protein sequence ID" value="GIX66439.1"/>
    <property type="molecule type" value="Genomic_DNA"/>
</dbReference>
<keyword evidence="6" id="KW-1185">Reference proteome</keyword>
<name>A0AAV4M335_BABCB</name>
<organism evidence="5 6">
    <name type="scientific">Babesia caballi</name>
    <dbReference type="NCBI Taxonomy" id="5871"/>
    <lineage>
        <taxon>Eukaryota</taxon>
        <taxon>Sar</taxon>
        <taxon>Alveolata</taxon>
        <taxon>Apicomplexa</taxon>
        <taxon>Aconoidasida</taxon>
        <taxon>Piroplasmida</taxon>
        <taxon>Babesiidae</taxon>
        <taxon>Babesia</taxon>
    </lineage>
</organism>
<dbReference type="PRINTS" id="PR00060">
    <property type="entry name" value="RIBOSOMALL16"/>
</dbReference>
<dbReference type="InterPro" id="IPR020798">
    <property type="entry name" value="Ribosomal_uL16_CS"/>
</dbReference>
<dbReference type="Pfam" id="PF00252">
    <property type="entry name" value="Ribosomal_L16"/>
    <property type="match status" value="1"/>
</dbReference>
<evidence type="ECO:0000256" key="3">
    <source>
        <dbReference type="ARBA" id="ARBA00023274"/>
    </source>
</evidence>
<dbReference type="AlphaFoldDB" id="A0AAV4M335"/>
<protein>
    <recommendedName>
        <fullName evidence="7">Ribosomal protein L16</fullName>
    </recommendedName>
</protein>
<evidence type="ECO:0000313" key="6">
    <source>
        <dbReference type="Proteomes" id="UP001497744"/>
    </source>
</evidence>
<dbReference type="InterPro" id="IPR036920">
    <property type="entry name" value="Ribosomal_uL16_sf"/>
</dbReference>
<dbReference type="GO" id="GO:0005840">
    <property type="term" value="C:ribosome"/>
    <property type="evidence" value="ECO:0007669"/>
    <property type="project" value="UniProtKB-KW"/>
</dbReference>
<dbReference type="CDD" id="cd01433">
    <property type="entry name" value="Ribosomal_L16_L10e"/>
    <property type="match status" value="1"/>
</dbReference>
<dbReference type="Gene3D" id="3.90.1170.10">
    <property type="entry name" value="Ribosomal protein L10e/L16"/>
    <property type="match status" value="1"/>
</dbReference>
<dbReference type="PANTHER" id="PTHR12220:SF13">
    <property type="entry name" value="LARGE RIBOSOMAL SUBUNIT PROTEIN UL16M"/>
    <property type="match status" value="1"/>
</dbReference>
<reference evidence="5 6" key="1">
    <citation type="submission" date="2021-06" db="EMBL/GenBank/DDBJ databases">
        <title>Genome sequence of Babesia caballi.</title>
        <authorList>
            <person name="Yamagishi J."/>
            <person name="Kidaka T."/>
            <person name="Ochi A."/>
        </authorList>
    </citation>
    <scope>NUCLEOTIDE SEQUENCE [LARGE SCALE GENOMIC DNA]</scope>
    <source>
        <strain evidence="5">USDA-D6B2</strain>
    </source>
</reference>
<dbReference type="InterPro" id="IPR000114">
    <property type="entry name" value="Ribosomal_uL16_bact-type"/>
</dbReference>
<proteinExistence type="inferred from homology"/>
<sequence>MSHLLHSFSKKYYNNHSIKLKHIIRNNILHYGDWGIVAAEEGTITPNQIESARVILSKNVKHIGKMWVKILPDHVITKRPKDSRMGSGKGKSAEWVFIIRPGDIIFESTKISKNILIPVFKLIKAKLPLKVKIIYKNGVYSN</sequence>
<dbReference type="GO" id="GO:0006412">
    <property type="term" value="P:translation"/>
    <property type="evidence" value="ECO:0007669"/>
    <property type="project" value="InterPro"/>
</dbReference>
<dbReference type="GO" id="GO:0003735">
    <property type="term" value="F:structural constituent of ribosome"/>
    <property type="evidence" value="ECO:0007669"/>
    <property type="project" value="InterPro"/>
</dbReference>